<evidence type="ECO:0000259" key="1">
    <source>
        <dbReference type="PROSITE" id="PS51186"/>
    </source>
</evidence>
<dbReference type="Pfam" id="PF00583">
    <property type="entry name" value="Acetyltransf_1"/>
    <property type="match status" value="1"/>
</dbReference>
<dbReference type="RefSeq" id="WP_108632799.1">
    <property type="nucleotide sequence ID" value="NZ_QCXX01000001.1"/>
</dbReference>
<accession>A0A363P0I1</accession>
<proteinExistence type="predicted"/>
<evidence type="ECO:0000313" key="3">
    <source>
        <dbReference type="Proteomes" id="UP000250831"/>
    </source>
</evidence>
<dbReference type="InterPro" id="IPR000182">
    <property type="entry name" value="GNAT_dom"/>
</dbReference>
<evidence type="ECO:0000313" key="2">
    <source>
        <dbReference type="EMBL" id="PUV26507.1"/>
    </source>
</evidence>
<dbReference type="EMBL" id="QCXX01000001">
    <property type="protein sequence ID" value="PUV26507.1"/>
    <property type="molecule type" value="Genomic_DNA"/>
</dbReference>
<comment type="caution">
    <text evidence="2">The sequence shown here is derived from an EMBL/GenBank/DDBJ whole genome shotgun (WGS) entry which is preliminary data.</text>
</comment>
<keyword evidence="3" id="KW-1185">Reference proteome</keyword>
<sequence length="170" mass="19950">MPDQPLIIHSSSYHIRQLLESEFAYYKSIRLEAIHTEPTLFRWSDPAEASFSDMDWQERIKSPRIVFGLFEKDNLIGMTSLLLLNNTEAYFGQSFIRPKHRGQGLSKLLYRIRMTWVSLHQLKQLSISHRETNTISKTAIQRAGFKYSHRELVQWLDGTSGYSMYYSLTL</sequence>
<dbReference type="CDD" id="cd04301">
    <property type="entry name" value="NAT_SF"/>
    <property type="match status" value="1"/>
</dbReference>
<dbReference type="SUPFAM" id="SSF55729">
    <property type="entry name" value="Acyl-CoA N-acyltransferases (Nat)"/>
    <property type="match status" value="1"/>
</dbReference>
<dbReference type="Proteomes" id="UP000250831">
    <property type="component" value="Unassembled WGS sequence"/>
</dbReference>
<name>A0A363P0I1_9SPHI</name>
<dbReference type="OrthoDB" id="667047at2"/>
<reference evidence="2 3" key="1">
    <citation type="submission" date="2018-04" db="EMBL/GenBank/DDBJ databases">
        <title>Sphingobacterium sp. M46 Genome.</title>
        <authorList>
            <person name="Cheng J."/>
            <person name="Li Y."/>
        </authorList>
    </citation>
    <scope>NUCLEOTIDE SEQUENCE [LARGE SCALE GENOMIC DNA]</scope>
    <source>
        <strain evidence="2 3">M46</strain>
    </source>
</reference>
<organism evidence="2 3">
    <name type="scientific">Sphingobacterium athyrii</name>
    <dbReference type="NCBI Taxonomy" id="2152717"/>
    <lineage>
        <taxon>Bacteria</taxon>
        <taxon>Pseudomonadati</taxon>
        <taxon>Bacteroidota</taxon>
        <taxon>Sphingobacteriia</taxon>
        <taxon>Sphingobacteriales</taxon>
        <taxon>Sphingobacteriaceae</taxon>
        <taxon>Sphingobacterium</taxon>
    </lineage>
</organism>
<feature type="domain" description="N-acetyltransferase" evidence="1">
    <location>
        <begin position="13"/>
        <end position="169"/>
    </location>
</feature>
<gene>
    <name evidence="2" type="ORF">DCO56_06090</name>
</gene>
<dbReference type="InterPro" id="IPR016181">
    <property type="entry name" value="Acyl_CoA_acyltransferase"/>
</dbReference>
<dbReference type="Gene3D" id="3.40.630.30">
    <property type="match status" value="1"/>
</dbReference>
<dbReference type="PROSITE" id="PS51186">
    <property type="entry name" value="GNAT"/>
    <property type="match status" value="1"/>
</dbReference>
<dbReference type="AlphaFoldDB" id="A0A363P0I1"/>
<dbReference type="GO" id="GO:0016747">
    <property type="term" value="F:acyltransferase activity, transferring groups other than amino-acyl groups"/>
    <property type="evidence" value="ECO:0007669"/>
    <property type="project" value="InterPro"/>
</dbReference>
<protein>
    <recommendedName>
        <fullName evidence="1">N-acetyltransferase domain-containing protein</fullName>
    </recommendedName>
</protein>